<keyword evidence="5" id="KW-1185">Reference proteome</keyword>
<proteinExistence type="predicted"/>
<keyword evidence="1" id="KW-0175">Coiled coil</keyword>
<reference evidence="4 5" key="1">
    <citation type="submission" date="2013-08" db="EMBL/GenBank/DDBJ databases">
        <authorList>
            <person name="Huang J."/>
            <person name="Wang G."/>
        </authorList>
    </citation>
    <scope>NUCLEOTIDE SEQUENCE [LARGE SCALE GENOMIC DNA]</scope>
    <source>
        <strain evidence="4 5">JSM 076056</strain>
    </source>
</reference>
<dbReference type="RefSeq" id="WP_026800391.1">
    <property type="nucleotide sequence ID" value="NZ_AULI01000008.1"/>
</dbReference>
<dbReference type="AlphaFoldDB" id="A0A0A5GKQ0"/>
<sequence>MKKRLWSAVLASTLALSACGSSDTNEDASNSEKKEDQQDVNVKAEVMDFQFSLTNTINDHDLPLYTYELAKLQEETPSEEELEQYKEEARMAASDVSNALEEVSVPDTLSEYEEELQAATNSLQDAYQAWGDNLSDEAGHAYEQYEASFKEAEEALGNVYVELGLTEPKLTKEVSDL</sequence>
<dbReference type="Proteomes" id="UP000030528">
    <property type="component" value="Unassembled WGS sequence"/>
</dbReference>
<organism evidence="4 5">
    <name type="scientific">Pontibacillus halophilus JSM 076056 = DSM 19796</name>
    <dbReference type="NCBI Taxonomy" id="1385510"/>
    <lineage>
        <taxon>Bacteria</taxon>
        <taxon>Bacillati</taxon>
        <taxon>Bacillota</taxon>
        <taxon>Bacilli</taxon>
        <taxon>Bacillales</taxon>
        <taxon>Bacillaceae</taxon>
        <taxon>Pontibacillus</taxon>
    </lineage>
</organism>
<gene>
    <name evidence="4" type="ORF">N781_17140</name>
</gene>
<feature type="signal peptide" evidence="3">
    <location>
        <begin position="1"/>
        <end position="20"/>
    </location>
</feature>
<evidence type="ECO:0000256" key="3">
    <source>
        <dbReference type="SAM" id="SignalP"/>
    </source>
</evidence>
<evidence type="ECO:0000256" key="2">
    <source>
        <dbReference type="SAM" id="MobiDB-lite"/>
    </source>
</evidence>
<feature type="region of interest" description="Disordered" evidence="2">
    <location>
        <begin position="19"/>
        <end position="41"/>
    </location>
</feature>
<comment type="caution">
    <text evidence="4">The sequence shown here is derived from an EMBL/GenBank/DDBJ whole genome shotgun (WGS) entry which is preliminary data.</text>
</comment>
<evidence type="ECO:0000256" key="1">
    <source>
        <dbReference type="SAM" id="Coils"/>
    </source>
</evidence>
<name>A0A0A5GKQ0_9BACI</name>
<evidence type="ECO:0008006" key="6">
    <source>
        <dbReference type="Google" id="ProtNLM"/>
    </source>
</evidence>
<accession>A0A0A5GKQ0</accession>
<keyword evidence="3" id="KW-0732">Signal</keyword>
<feature type="coiled-coil region" evidence="1">
    <location>
        <begin position="82"/>
        <end position="129"/>
    </location>
</feature>
<dbReference type="EMBL" id="AVPE01000006">
    <property type="protein sequence ID" value="KGX92524.1"/>
    <property type="molecule type" value="Genomic_DNA"/>
</dbReference>
<dbReference type="eggNOG" id="ENOG5032W42">
    <property type="taxonomic scope" value="Bacteria"/>
</dbReference>
<protein>
    <recommendedName>
        <fullName evidence="6">Lipoprotein</fullName>
    </recommendedName>
</protein>
<dbReference type="PROSITE" id="PS51257">
    <property type="entry name" value="PROKAR_LIPOPROTEIN"/>
    <property type="match status" value="1"/>
</dbReference>
<feature type="chain" id="PRO_5039294948" description="Lipoprotein" evidence="3">
    <location>
        <begin position="21"/>
        <end position="177"/>
    </location>
</feature>
<evidence type="ECO:0000313" key="4">
    <source>
        <dbReference type="EMBL" id="KGX92524.1"/>
    </source>
</evidence>
<evidence type="ECO:0000313" key="5">
    <source>
        <dbReference type="Proteomes" id="UP000030528"/>
    </source>
</evidence>